<evidence type="ECO:0000256" key="8">
    <source>
        <dbReference type="ARBA" id="ARBA00023315"/>
    </source>
</evidence>
<dbReference type="Proteomes" id="UP000265882">
    <property type="component" value="Unassembled WGS sequence"/>
</dbReference>
<sequence length="267" mass="29349">MEEEGGLLSHSAGAAADVDRGMRTGIAQAAMYVFLIGLYTTILGIPCLLFALINPKGNASYWFIATWARLLLWTCGVKVDTRGGENIPPGGSFIIMSTHNSHFDIPVLIKEVRQQFRIVAKKSLFKIPIFGWIMSAAGYVSIDRGDRAQAFSSLDRAAEMVRAGMPLLIFPEGTRSPDGSLGSYKKGGFVLAVKAGVSVIPVVIEGTYHVLPKTTWRIRPGRVRVIFGEPIDASQYTYESRNELMERVRRAMLEMKEAKGNPPLKEA</sequence>
<evidence type="ECO:0000256" key="5">
    <source>
        <dbReference type="ARBA" id="ARBA00013211"/>
    </source>
</evidence>
<evidence type="ECO:0000259" key="11">
    <source>
        <dbReference type="SMART" id="SM00563"/>
    </source>
</evidence>
<dbReference type="Pfam" id="PF01553">
    <property type="entry name" value="Acyltransferase"/>
    <property type="match status" value="1"/>
</dbReference>
<accession>A0A3A4PAU5</accession>
<comment type="similarity">
    <text evidence="4 9">Belongs to the 1-acyl-sn-glycerol-3-phosphate acyltransferase family.</text>
</comment>
<dbReference type="NCBIfam" id="TIGR00530">
    <property type="entry name" value="AGP_acyltrn"/>
    <property type="match status" value="1"/>
</dbReference>
<evidence type="ECO:0000256" key="2">
    <source>
        <dbReference type="ARBA" id="ARBA00004728"/>
    </source>
</evidence>
<comment type="domain">
    <text evidence="9">The HXXXXD motif is essential for acyltransferase activity and may constitute the binding site for the phosphate moiety of the glycerol-3-phosphate.</text>
</comment>
<evidence type="ECO:0000256" key="6">
    <source>
        <dbReference type="ARBA" id="ARBA00016139"/>
    </source>
</evidence>
<dbReference type="EMBL" id="QZKU01000026">
    <property type="protein sequence ID" value="RJP25084.1"/>
    <property type="molecule type" value="Genomic_DNA"/>
</dbReference>
<evidence type="ECO:0000256" key="4">
    <source>
        <dbReference type="ARBA" id="ARBA00008655"/>
    </source>
</evidence>
<evidence type="ECO:0000256" key="3">
    <source>
        <dbReference type="ARBA" id="ARBA00005189"/>
    </source>
</evidence>
<feature type="transmembrane region" description="Helical" evidence="10">
    <location>
        <begin position="29"/>
        <end position="53"/>
    </location>
</feature>
<feature type="transmembrane region" description="Helical" evidence="10">
    <location>
        <begin position="123"/>
        <end position="142"/>
    </location>
</feature>
<dbReference type="InterPro" id="IPR004552">
    <property type="entry name" value="AGP_acyltrans"/>
</dbReference>
<comment type="catalytic activity">
    <reaction evidence="1 9">
        <text>a 1-acyl-sn-glycero-3-phosphate + an acyl-CoA = a 1,2-diacyl-sn-glycero-3-phosphate + CoA</text>
        <dbReference type="Rhea" id="RHEA:19709"/>
        <dbReference type="ChEBI" id="CHEBI:57287"/>
        <dbReference type="ChEBI" id="CHEBI:57970"/>
        <dbReference type="ChEBI" id="CHEBI:58342"/>
        <dbReference type="ChEBI" id="CHEBI:58608"/>
        <dbReference type="EC" id="2.3.1.51"/>
    </reaction>
</comment>
<dbReference type="AlphaFoldDB" id="A0A3A4PAU5"/>
<reference evidence="12 13" key="1">
    <citation type="journal article" date="2017" name="ISME J.">
        <title>Energy and carbon metabolisms in a deep terrestrial subsurface fluid microbial community.</title>
        <authorList>
            <person name="Momper L."/>
            <person name="Jungbluth S.P."/>
            <person name="Lee M.D."/>
            <person name="Amend J.P."/>
        </authorList>
    </citation>
    <scope>NUCLEOTIDE SEQUENCE [LARGE SCALE GENOMIC DNA]</scope>
    <source>
        <strain evidence="12">SURF_5</strain>
    </source>
</reference>
<dbReference type="CDD" id="cd07989">
    <property type="entry name" value="LPLAT_AGPAT-like"/>
    <property type="match status" value="1"/>
</dbReference>
<dbReference type="PANTHER" id="PTHR10434">
    <property type="entry name" value="1-ACYL-SN-GLYCEROL-3-PHOSPHATE ACYLTRANSFERASE"/>
    <property type="match status" value="1"/>
</dbReference>
<comment type="caution">
    <text evidence="12">The sequence shown here is derived from an EMBL/GenBank/DDBJ whole genome shotgun (WGS) entry which is preliminary data.</text>
</comment>
<dbReference type="SMART" id="SM00563">
    <property type="entry name" value="PlsC"/>
    <property type="match status" value="1"/>
</dbReference>
<keyword evidence="9" id="KW-0444">Lipid biosynthesis</keyword>
<keyword evidence="8 9" id="KW-0012">Acyltransferase</keyword>
<dbReference type="GO" id="GO:0003841">
    <property type="term" value="F:1-acylglycerol-3-phosphate O-acyltransferase activity"/>
    <property type="evidence" value="ECO:0007669"/>
    <property type="project" value="UniProtKB-UniRule"/>
</dbReference>
<organism evidence="12 13">
    <name type="scientific">Abyssobacteria bacterium (strain SURF_5)</name>
    <dbReference type="NCBI Taxonomy" id="2093360"/>
    <lineage>
        <taxon>Bacteria</taxon>
        <taxon>Pseudomonadati</taxon>
        <taxon>Candidatus Hydrogenedentota</taxon>
        <taxon>Candidatus Abyssobacteria</taxon>
    </lineage>
</organism>
<protein>
    <recommendedName>
        <fullName evidence="6 9">1-acyl-sn-glycerol-3-phosphate acyltransferase</fullName>
        <ecNumber evidence="5 9">2.3.1.51</ecNumber>
    </recommendedName>
</protein>
<evidence type="ECO:0000313" key="13">
    <source>
        <dbReference type="Proteomes" id="UP000265882"/>
    </source>
</evidence>
<dbReference type="PANTHER" id="PTHR10434:SF66">
    <property type="entry name" value="PHOSPHOLIPID_GLYCEROL ACYLTRANSFERASE DOMAIN-CONTAINING PROTEIN"/>
    <property type="match status" value="1"/>
</dbReference>
<feature type="domain" description="Phospholipid/glycerol acyltransferase" evidence="11">
    <location>
        <begin position="93"/>
        <end position="207"/>
    </location>
</feature>
<keyword evidence="9" id="KW-0443">Lipid metabolism</keyword>
<keyword evidence="10" id="KW-0472">Membrane</keyword>
<dbReference type="GO" id="GO:0016020">
    <property type="term" value="C:membrane"/>
    <property type="evidence" value="ECO:0007669"/>
    <property type="project" value="InterPro"/>
</dbReference>
<evidence type="ECO:0000256" key="10">
    <source>
        <dbReference type="SAM" id="Phobius"/>
    </source>
</evidence>
<keyword evidence="9" id="KW-1208">Phospholipid metabolism</keyword>
<evidence type="ECO:0000256" key="1">
    <source>
        <dbReference type="ARBA" id="ARBA00001141"/>
    </source>
</evidence>
<evidence type="ECO:0000256" key="7">
    <source>
        <dbReference type="ARBA" id="ARBA00022679"/>
    </source>
</evidence>
<comment type="pathway">
    <text evidence="3">Lipid metabolism.</text>
</comment>
<dbReference type="SUPFAM" id="SSF69593">
    <property type="entry name" value="Glycerol-3-phosphate (1)-acyltransferase"/>
    <property type="match status" value="1"/>
</dbReference>
<gene>
    <name evidence="12" type="ORF">C4520_02920</name>
</gene>
<keyword evidence="10" id="KW-0812">Transmembrane</keyword>
<keyword evidence="7 9" id="KW-0808">Transferase</keyword>
<evidence type="ECO:0000256" key="9">
    <source>
        <dbReference type="RuleBase" id="RU361267"/>
    </source>
</evidence>
<proteinExistence type="inferred from homology"/>
<keyword evidence="9" id="KW-0594">Phospholipid biosynthesis</keyword>
<dbReference type="InterPro" id="IPR002123">
    <property type="entry name" value="Plipid/glycerol_acylTrfase"/>
</dbReference>
<keyword evidence="10" id="KW-1133">Transmembrane helix</keyword>
<comment type="pathway">
    <text evidence="2">Phospholipid metabolism; CDP-diacylglycerol biosynthesis; CDP-diacylglycerol from sn-glycerol 3-phosphate: step 2/3.</text>
</comment>
<dbReference type="EC" id="2.3.1.51" evidence="5 9"/>
<name>A0A3A4PAU5_ABYX5</name>
<evidence type="ECO:0000313" key="12">
    <source>
        <dbReference type="EMBL" id="RJP25084.1"/>
    </source>
</evidence>
<dbReference type="GO" id="GO:0006654">
    <property type="term" value="P:phosphatidic acid biosynthetic process"/>
    <property type="evidence" value="ECO:0007669"/>
    <property type="project" value="TreeGrafter"/>
</dbReference>